<dbReference type="Gene3D" id="2.150.10.10">
    <property type="entry name" value="Serralysin-like metalloprotease, C-terminal"/>
    <property type="match status" value="3"/>
</dbReference>
<dbReference type="RefSeq" id="WP_123711017.1">
    <property type="nucleotide sequence ID" value="NZ_RKHR01000003.1"/>
</dbReference>
<dbReference type="EMBL" id="RKHR01000003">
    <property type="protein sequence ID" value="ROS05075.1"/>
    <property type="molecule type" value="Genomic_DNA"/>
</dbReference>
<dbReference type="PANTHER" id="PTHR39431:SF1">
    <property type="entry name" value="FRPA_C-RELATED PROTEIN"/>
    <property type="match status" value="1"/>
</dbReference>
<proteinExistence type="predicted"/>
<keyword evidence="6" id="KW-0472">Membrane</keyword>
<comment type="subcellular location">
    <subcellularLocation>
        <location evidence="1">Membrane</location>
    </subcellularLocation>
</comment>
<dbReference type="Proteomes" id="UP000275394">
    <property type="component" value="Unassembled WGS sequence"/>
</dbReference>
<keyword evidence="5" id="KW-0843">Virulence</keyword>
<dbReference type="GO" id="GO:0016020">
    <property type="term" value="C:membrane"/>
    <property type="evidence" value="ECO:0007669"/>
    <property type="project" value="UniProtKB-SubCell"/>
</dbReference>
<dbReference type="InterPro" id="IPR003995">
    <property type="entry name" value="RTX_toxin_determinant-A"/>
</dbReference>
<dbReference type="GO" id="GO:0005509">
    <property type="term" value="F:calcium ion binding"/>
    <property type="evidence" value="ECO:0007669"/>
    <property type="project" value="InterPro"/>
</dbReference>
<accession>A0A3N2E0I2</accession>
<keyword evidence="3" id="KW-0677">Repeat</keyword>
<keyword evidence="2" id="KW-0800">Toxin</keyword>
<sequence>MKKEIDIANKAITVAKAAKAIADDNSGDGLSGETAKALLDTIGVIPVNTAPELQGGVIDGAKKIVDLKVDRKKMLEDMDEQLFGGNNNSDRSLPKDPLVLDLNGDGIHFTSLEESNAQFDLNGNGFATNNSWLNADDGFLVMDKNRDGVINDISELFGSPERTGYEELADLDSNKDGIIDESDERFAELQVWQDSNGDGVSQADELRSLSEVGIASVSLAHVAVEGGQGDAQLARQGTFEWENGEAGVAGGATGIAADVLFTSDPTLSTYVGEVTHDTAVEVVANIKGLGVVADLHIAMSLDNATQSEMISLINGGSIASIANNIDQILVAWAGVENIQLSAIDPDSGLAADEQGNVTFSRAGVALSVEQLGVLKSFSGLDILNIGDGQWREDGVVKSTGEAYRNAYATLARNTLVNIVVANGLLSDILPDAVYDFESGATQLIDSELIGFLIDVEAAEPTFSANDYVAAIYYEYYEQIVGFMGEANGDKASIDTLLVAAMAVMETSLFDTEDLFIYAISEIEDFEALLPIFESELINLIPSLSSPTVGSDVDDVIVADSGNNIIVGLDGADSLNGGAGDDIIYGNSGSDTLDGEGGNDVLYGGEGDDHIIDNSGRNRLFGGEGSDALTGLGELFGGAGNDILTAYAFGNNTLDGGAGNDTLTTSQITSSSRAYQNSYRGGKGNDTLTGGYSADTYHYALGDGHDVITDTGYGSNQSSSYHRADTLVLAADITAEMVTFSHTMAGDIVMQIIDPDNAANNGSITLKGAYSSNVANRIEEVIFLSDATGASDLNESEIQVLAINNAAASDLDDRLMGTIGDDVVHGGQGHDLLFGQAGNDRLEGGAGNDTLTGDAGADLLIGDSMTETVEGGSDTYLFAEGDGADVIFNHDDSVDSIDTAVFEEASLHDLWFSRADDNLQINRVGSDDSVEVSRWFEDESFELDQIEVDGAVLLNNQVDLLVNAMAAFEAPDGVGDVVPQEVKDELQVALAEAWQVS</sequence>
<dbReference type="PROSITE" id="PS00330">
    <property type="entry name" value="HEMOLYSIN_CALCIUM"/>
    <property type="match status" value="2"/>
</dbReference>
<dbReference type="PANTHER" id="PTHR39431">
    <property type="entry name" value="FRPA/C-RELATED PROTEIN"/>
    <property type="match status" value="1"/>
</dbReference>
<evidence type="ECO:0000313" key="8">
    <source>
        <dbReference type="Proteomes" id="UP000275394"/>
    </source>
</evidence>
<dbReference type="GO" id="GO:0005576">
    <property type="term" value="C:extracellular region"/>
    <property type="evidence" value="ECO:0007669"/>
    <property type="project" value="InterPro"/>
</dbReference>
<evidence type="ECO:0000256" key="6">
    <source>
        <dbReference type="ARBA" id="ARBA00023136"/>
    </source>
</evidence>
<dbReference type="Pfam" id="PF00353">
    <property type="entry name" value="HemolysinCabind"/>
    <property type="match status" value="5"/>
</dbReference>
<keyword evidence="8" id="KW-1185">Reference proteome</keyword>
<dbReference type="InterPro" id="IPR011049">
    <property type="entry name" value="Serralysin-like_metalloprot_C"/>
</dbReference>
<comment type="caution">
    <text evidence="7">The sequence shown here is derived from an EMBL/GenBank/DDBJ whole genome shotgun (WGS) entry which is preliminary data.</text>
</comment>
<dbReference type="SUPFAM" id="SSF51120">
    <property type="entry name" value="beta-Roll"/>
    <property type="match status" value="2"/>
</dbReference>
<evidence type="ECO:0000313" key="7">
    <source>
        <dbReference type="EMBL" id="ROS05075.1"/>
    </source>
</evidence>
<evidence type="ECO:0000256" key="4">
    <source>
        <dbReference type="ARBA" id="ARBA00022837"/>
    </source>
</evidence>
<dbReference type="OrthoDB" id="1676884at2"/>
<dbReference type="InterPro" id="IPR018511">
    <property type="entry name" value="Hemolysin-typ_Ca-bd_CS"/>
</dbReference>
<evidence type="ECO:0000256" key="2">
    <source>
        <dbReference type="ARBA" id="ARBA00022656"/>
    </source>
</evidence>
<keyword evidence="4" id="KW-0106">Calcium</keyword>
<protein>
    <submittedName>
        <fullName evidence="7">Hemolysin type calcium-binding protein</fullName>
    </submittedName>
</protein>
<dbReference type="InterPro" id="IPR001343">
    <property type="entry name" value="Hemolysn_Ca-bd"/>
</dbReference>
<organism evidence="7 8">
    <name type="scientific">Sinobacterium caligoides</name>
    <dbReference type="NCBI Taxonomy" id="933926"/>
    <lineage>
        <taxon>Bacteria</taxon>
        <taxon>Pseudomonadati</taxon>
        <taxon>Pseudomonadota</taxon>
        <taxon>Gammaproteobacteria</taxon>
        <taxon>Cellvibrionales</taxon>
        <taxon>Spongiibacteraceae</taxon>
        <taxon>Sinobacterium</taxon>
    </lineage>
</organism>
<dbReference type="PRINTS" id="PR01488">
    <property type="entry name" value="RTXTOXINA"/>
</dbReference>
<evidence type="ECO:0000256" key="3">
    <source>
        <dbReference type="ARBA" id="ARBA00022737"/>
    </source>
</evidence>
<gene>
    <name evidence="7" type="ORF">EDC56_0597</name>
</gene>
<dbReference type="PRINTS" id="PR00313">
    <property type="entry name" value="CABNDNGRPT"/>
</dbReference>
<reference evidence="7 8" key="1">
    <citation type="submission" date="2018-11" db="EMBL/GenBank/DDBJ databases">
        <title>Genomic Encyclopedia of Type Strains, Phase IV (KMG-IV): sequencing the most valuable type-strain genomes for metagenomic binning, comparative biology and taxonomic classification.</title>
        <authorList>
            <person name="Goeker M."/>
        </authorList>
    </citation>
    <scope>NUCLEOTIDE SEQUENCE [LARGE SCALE GENOMIC DNA]</scope>
    <source>
        <strain evidence="7 8">DSM 100316</strain>
    </source>
</reference>
<evidence type="ECO:0000256" key="5">
    <source>
        <dbReference type="ARBA" id="ARBA00023026"/>
    </source>
</evidence>
<name>A0A3N2E0I2_9GAMM</name>
<dbReference type="AlphaFoldDB" id="A0A3N2E0I2"/>
<evidence type="ECO:0000256" key="1">
    <source>
        <dbReference type="ARBA" id="ARBA00004370"/>
    </source>
</evidence>
<dbReference type="GO" id="GO:0090729">
    <property type="term" value="F:toxin activity"/>
    <property type="evidence" value="ECO:0007669"/>
    <property type="project" value="UniProtKB-KW"/>
</dbReference>